<evidence type="ECO:0000256" key="7">
    <source>
        <dbReference type="ARBA" id="ARBA00023136"/>
    </source>
</evidence>
<feature type="domain" description="Protein kinase" evidence="10">
    <location>
        <begin position="264"/>
        <end position="541"/>
    </location>
</feature>
<dbReference type="GO" id="GO:0004674">
    <property type="term" value="F:protein serine/threonine kinase activity"/>
    <property type="evidence" value="ECO:0007669"/>
    <property type="project" value="UniProtKB-KW"/>
</dbReference>
<evidence type="ECO:0000313" key="11">
    <source>
        <dbReference type="EMBL" id="KAH9321968.1"/>
    </source>
</evidence>
<dbReference type="Pfam" id="PF07714">
    <property type="entry name" value="PK_Tyr_Ser-Thr"/>
    <property type="match status" value="1"/>
</dbReference>
<dbReference type="InterPro" id="IPR003591">
    <property type="entry name" value="Leu-rich_rpt_typical-subtyp"/>
</dbReference>
<dbReference type="Pfam" id="PF00560">
    <property type="entry name" value="LRR_1"/>
    <property type="match status" value="1"/>
</dbReference>
<dbReference type="FunFam" id="3.80.10.10:FF:000111">
    <property type="entry name" value="LRR receptor-like serine/threonine-protein kinase ERECTA"/>
    <property type="match status" value="1"/>
</dbReference>
<dbReference type="GO" id="GO:0016020">
    <property type="term" value="C:membrane"/>
    <property type="evidence" value="ECO:0007669"/>
    <property type="project" value="UniProtKB-SubCell"/>
</dbReference>
<dbReference type="InterPro" id="IPR001245">
    <property type="entry name" value="Ser-Thr/Tyr_kinase_cat_dom"/>
</dbReference>
<dbReference type="InterPro" id="IPR001611">
    <property type="entry name" value="Leu-rich_rpt"/>
</dbReference>
<feature type="transmembrane region" description="Helical" evidence="9">
    <location>
        <begin position="165"/>
        <end position="190"/>
    </location>
</feature>
<dbReference type="OMA" id="FSWYRWR"/>
<evidence type="ECO:0000256" key="1">
    <source>
        <dbReference type="ARBA" id="ARBA00004167"/>
    </source>
</evidence>
<evidence type="ECO:0000313" key="12">
    <source>
        <dbReference type="Proteomes" id="UP000824469"/>
    </source>
</evidence>
<keyword evidence="7 9" id="KW-0472">Membrane</keyword>
<organism evidence="11 12">
    <name type="scientific">Taxus chinensis</name>
    <name type="common">Chinese yew</name>
    <name type="synonym">Taxus wallichiana var. chinensis</name>
    <dbReference type="NCBI Taxonomy" id="29808"/>
    <lineage>
        <taxon>Eukaryota</taxon>
        <taxon>Viridiplantae</taxon>
        <taxon>Streptophyta</taxon>
        <taxon>Embryophyta</taxon>
        <taxon>Tracheophyta</taxon>
        <taxon>Spermatophyta</taxon>
        <taxon>Pinopsida</taxon>
        <taxon>Pinidae</taxon>
        <taxon>Conifers II</taxon>
        <taxon>Cupressales</taxon>
        <taxon>Taxaceae</taxon>
        <taxon>Taxus</taxon>
    </lineage>
</organism>
<comment type="similarity">
    <text evidence="2">Belongs to the RLP family.</text>
</comment>
<feature type="non-terminal residue" evidence="11">
    <location>
        <position position="550"/>
    </location>
</feature>
<dbReference type="Gene3D" id="3.80.10.10">
    <property type="entry name" value="Ribonuclease Inhibitor"/>
    <property type="match status" value="1"/>
</dbReference>
<evidence type="ECO:0000256" key="4">
    <source>
        <dbReference type="ARBA" id="ARBA00022692"/>
    </source>
</evidence>
<protein>
    <recommendedName>
        <fullName evidence="10">Protein kinase domain-containing protein</fullName>
    </recommendedName>
</protein>
<dbReference type="AlphaFoldDB" id="A0AA38GHG4"/>
<evidence type="ECO:0000256" key="5">
    <source>
        <dbReference type="ARBA" id="ARBA00022737"/>
    </source>
</evidence>
<dbReference type="Gene3D" id="1.10.510.10">
    <property type="entry name" value="Transferase(Phosphotransferase) domain 1"/>
    <property type="match status" value="1"/>
</dbReference>
<dbReference type="Proteomes" id="UP000824469">
    <property type="component" value="Unassembled WGS sequence"/>
</dbReference>
<dbReference type="PROSITE" id="PS50011">
    <property type="entry name" value="PROTEIN_KINASE_DOM"/>
    <property type="match status" value="1"/>
</dbReference>
<dbReference type="InterPro" id="IPR032675">
    <property type="entry name" value="LRR_dom_sf"/>
</dbReference>
<keyword evidence="4 9" id="KW-0812">Transmembrane</keyword>
<evidence type="ECO:0000256" key="6">
    <source>
        <dbReference type="ARBA" id="ARBA00022989"/>
    </source>
</evidence>
<keyword evidence="6 9" id="KW-1133">Transmembrane helix</keyword>
<keyword evidence="8" id="KW-0325">Glycoprotein</keyword>
<dbReference type="GO" id="GO:0005524">
    <property type="term" value="F:ATP binding"/>
    <property type="evidence" value="ECO:0007669"/>
    <property type="project" value="UniProtKB-KW"/>
</dbReference>
<name>A0AA38GHG4_TAXCH</name>
<evidence type="ECO:0000256" key="8">
    <source>
        <dbReference type="ARBA" id="ARBA00023180"/>
    </source>
</evidence>
<dbReference type="SMART" id="SM00369">
    <property type="entry name" value="LRR_TYP"/>
    <property type="match status" value="3"/>
</dbReference>
<dbReference type="InterPro" id="IPR051824">
    <property type="entry name" value="LRR_Rcpt-Like_S/T_Kinase"/>
</dbReference>
<evidence type="ECO:0000256" key="9">
    <source>
        <dbReference type="SAM" id="Phobius"/>
    </source>
</evidence>
<dbReference type="EMBL" id="JAHRHJ020000003">
    <property type="protein sequence ID" value="KAH9321968.1"/>
    <property type="molecule type" value="Genomic_DNA"/>
</dbReference>
<keyword evidence="5" id="KW-0677">Repeat</keyword>
<dbReference type="FunFam" id="3.30.200.20:FF:000371">
    <property type="entry name" value="Protein NSP-INTERACTING KINASE 2"/>
    <property type="match status" value="1"/>
</dbReference>
<reference evidence="11 12" key="1">
    <citation type="journal article" date="2021" name="Nat. Plants">
        <title>The Taxus genome provides insights into paclitaxel biosynthesis.</title>
        <authorList>
            <person name="Xiong X."/>
            <person name="Gou J."/>
            <person name="Liao Q."/>
            <person name="Li Y."/>
            <person name="Zhou Q."/>
            <person name="Bi G."/>
            <person name="Li C."/>
            <person name="Du R."/>
            <person name="Wang X."/>
            <person name="Sun T."/>
            <person name="Guo L."/>
            <person name="Liang H."/>
            <person name="Lu P."/>
            <person name="Wu Y."/>
            <person name="Zhang Z."/>
            <person name="Ro D.K."/>
            <person name="Shang Y."/>
            <person name="Huang S."/>
            <person name="Yan J."/>
        </authorList>
    </citation>
    <scope>NUCLEOTIDE SEQUENCE [LARGE SCALE GENOMIC DNA]</scope>
    <source>
        <strain evidence="11">Ta-2019</strain>
    </source>
</reference>
<dbReference type="SUPFAM" id="SSF56112">
    <property type="entry name" value="Protein kinase-like (PK-like)"/>
    <property type="match status" value="1"/>
</dbReference>
<sequence length="550" mass="60104">LQLCCNRLNGSIPAELGNLKKLTVLALQNNGFTGAIPASLGKLTSLTRLDLSANYLSGAIPQTLKNLKQLTVLDLRNNSLSGLVPQELKDLQGFRYDNNSKLCGHNLSSLPRCNSSIPSENQKTVGTGTVNISSDPVAVPKIPESPHLSPSCNNCSSSSSSRFKIGIVSAIIAVVFTATVAIVSLVFALYRRRKQKISSGFETSDSRLSTDQFYHYKDDFSRKCSSPLVLLEYSSDWDPLEDGGTGMGCFRFNLDEIEQATNYFSDKNLLGKNGFSSVFKGVLRDGSPVVVKCINKASCKTHDIEFQEGLKTFMQIQHENVVRLRGFCCSKARAECFLVYEHIDSRSLSQNLDSQSGGGLDWPTRVMIAHDVAKGIEYLHEGLAEPIVHQNISAANILLDQEKKPHISDCALHRILADDIVYSILKASAALGYLAPEYATVGRLTIKSDAYAFGKVIFHLLTGTTKNNSNLDNSSSSLLYSSIKSLVESGRVEEFMDPNLNGNYSVLEATNMAKIALACTSELAYERPAMNTVVRQLETGIINLETPDDC</sequence>
<dbReference type="InterPro" id="IPR000719">
    <property type="entry name" value="Prot_kinase_dom"/>
</dbReference>
<keyword evidence="3" id="KW-0433">Leucine-rich repeat</keyword>
<accession>A0AA38GHG4</accession>
<evidence type="ECO:0000256" key="2">
    <source>
        <dbReference type="ARBA" id="ARBA00009592"/>
    </source>
</evidence>
<dbReference type="Gene3D" id="3.30.200.20">
    <property type="entry name" value="Phosphorylase Kinase, domain 1"/>
    <property type="match status" value="1"/>
</dbReference>
<dbReference type="SUPFAM" id="SSF52058">
    <property type="entry name" value="L domain-like"/>
    <property type="match status" value="1"/>
</dbReference>
<proteinExistence type="inferred from homology"/>
<dbReference type="InterPro" id="IPR011009">
    <property type="entry name" value="Kinase-like_dom_sf"/>
</dbReference>
<dbReference type="PANTHER" id="PTHR48006:SF28">
    <property type="entry name" value="LEUCINE-RICH REPEAT PROTEIN KINASE FAMILY PROTEIN"/>
    <property type="match status" value="1"/>
</dbReference>
<evidence type="ECO:0000259" key="10">
    <source>
        <dbReference type="PROSITE" id="PS50011"/>
    </source>
</evidence>
<dbReference type="Pfam" id="PF13855">
    <property type="entry name" value="LRR_8"/>
    <property type="match status" value="1"/>
</dbReference>
<gene>
    <name evidence="11" type="ORF">KI387_016607</name>
</gene>
<dbReference type="PANTHER" id="PTHR48006">
    <property type="entry name" value="LEUCINE-RICH REPEAT-CONTAINING PROTEIN DDB_G0281931-RELATED"/>
    <property type="match status" value="1"/>
</dbReference>
<comment type="caution">
    <text evidence="11">The sequence shown here is derived from an EMBL/GenBank/DDBJ whole genome shotgun (WGS) entry which is preliminary data.</text>
</comment>
<comment type="subcellular location">
    <subcellularLocation>
        <location evidence="1">Membrane</location>
        <topology evidence="1">Single-pass membrane protein</topology>
    </subcellularLocation>
</comment>
<keyword evidence="12" id="KW-1185">Reference proteome</keyword>
<evidence type="ECO:0000256" key="3">
    <source>
        <dbReference type="ARBA" id="ARBA00022614"/>
    </source>
</evidence>